<dbReference type="EMBL" id="OX596096">
    <property type="protein sequence ID" value="CAM9577156.1"/>
    <property type="molecule type" value="Genomic_DNA"/>
</dbReference>
<accession>A0AC59YCG6</accession>
<protein>
    <submittedName>
        <fullName evidence="1">Uncharacterized protein</fullName>
    </submittedName>
</protein>
<evidence type="ECO:0000313" key="2">
    <source>
        <dbReference type="Proteomes" id="UP001162501"/>
    </source>
</evidence>
<dbReference type="Proteomes" id="UP001162501">
    <property type="component" value="Chromosome 12"/>
</dbReference>
<gene>
    <name evidence="1" type="ORF">MRATA1EN22A_LOCUS4494</name>
</gene>
<sequence>MLRVFTTTSEKPRLQPPRLAAFFAFISSEGRAGRARRQVIPSFPSRPTILSHSVFSAQFERQADTGLRAQFRREPCSRVLCTSAPGPHPRPAPALARGCPPGPAGRSDRPRPPALPSLRLRTSHAALAQTTT</sequence>
<reference evidence="1" key="1">
    <citation type="submission" date="2023-05" db="EMBL/GenBank/DDBJ databases">
        <authorList>
            <consortium name="ELIXIR-Norway"/>
        </authorList>
    </citation>
    <scope>NUCLEOTIDE SEQUENCE</scope>
</reference>
<name>A0AC59YCG6_RANTA</name>
<reference evidence="1" key="2">
    <citation type="submission" date="2025-03" db="EMBL/GenBank/DDBJ databases">
        <authorList>
            <consortium name="ELIXIR-Norway"/>
            <consortium name="Elixir Norway"/>
        </authorList>
    </citation>
    <scope>NUCLEOTIDE SEQUENCE</scope>
</reference>
<proteinExistence type="predicted"/>
<evidence type="ECO:0000313" key="1">
    <source>
        <dbReference type="EMBL" id="CAM9577156.1"/>
    </source>
</evidence>
<organism evidence="1 2">
    <name type="scientific">Rangifer tarandus platyrhynchus</name>
    <name type="common">Svalbard reindeer</name>
    <dbReference type="NCBI Taxonomy" id="3082113"/>
    <lineage>
        <taxon>Eukaryota</taxon>
        <taxon>Metazoa</taxon>
        <taxon>Chordata</taxon>
        <taxon>Craniata</taxon>
        <taxon>Vertebrata</taxon>
        <taxon>Euteleostomi</taxon>
        <taxon>Mammalia</taxon>
        <taxon>Eutheria</taxon>
        <taxon>Laurasiatheria</taxon>
        <taxon>Artiodactyla</taxon>
        <taxon>Ruminantia</taxon>
        <taxon>Pecora</taxon>
        <taxon>Cervidae</taxon>
        <taxon>Odocoileinae</taxon>
        <taxon>Rangifer</taxon>
    </lineage>
</organism>